<accession>A0ABN5IFE4</accession>
<geneLocation type="plasmid" evidence="1 2">
    <name>unnamed1</name>
</geneLocation>
<evidence type="ECO:0000313" key="1">
    <source>
        <dbReference type="EMBL" id="AVH61719.1"/>
    </source>
</evidence>
<organism evidence="1 2">
    <name type="scientific">Streptomyces dengpaensis</name>
    <dbReference type="NCBI Taxonomy" id="2049881"/>
    <lineage>
        <taxon>Bacteria</taxon>
        <taxon>Bacillati</taxon>
        <taxon>Actinomycetota</taxon>
        <taxon>Actinomycetes</taxon>
        <taxon>Kitasatosporales</taxon>
        <taxon>Streptomycetaceae</taxon>
        <taxon>Streptomyces</taxon>
    </lineage>
</organism>
<reference evidence="1 2" key="1">
    <citation type="submission" date="2018-02" db="EMBL/GenBank/DDBJ databases">
        <title>Complete genome sequence of Streptomyces dengpaensis, the producer of angucyclines.</title>
        <authorList>
            <person name="Yumei L."/>
        </authorList>
    </citation>
    <scope>NUCLEOTIDE SEQUENCE [LARGE SCALE GENOMIC DNA]</scope>
    <source>
        <strain evidence="1 2">XZHG99</strain>
        <plasmid evidence="1 2">unnamed1</plasmid>
    </source>
</reference>
<protein>
    <submittedName>
        <fullName evidence="1">Uncharacterized protein</fullName>
    </submittedName>
</protein>
<proteinExistence type="predicted"/>
<dbReference type="EMBL" id="CP026653">
    <property type="protein sequence ID" value="AVH61719.1"/>
    <property type="molecule type" value="Genomic_DNA"/>
</dbReference>
<evidence type="ECO:0000313" key="2">
    <source>
        <dbReference type="Proteomes" id="UP000238413"/>
    </source>
</evidence>
<dbReference type="Proteomes" id="UP000238413">
    <property type="component" value="Plasmid unnamed1"/>
</dbReference>
<name>A0ABN5IFE4_9ACTN</name>
<sequence>MISVRRTGNGDHYEDGEMHSHLRFTAWFKDPAPDAEKDDVISRPVVGWRESDGAAMVLLDEKSGRMVPAAEQDGFREIEQLPDVQPLGVIPGNGWRVSKAKQGPVRDSARPVAAFIVYADHVVPVVDLPTGGDYRGAWKAHEWQLLEPNE</sequence>
<keyword evidence="2" id="KW-1185">Reference proteome</keyword>
<gene>
    <name evidence="1" type="ORF">C4B68_40100</name>
</gene>
<keyword evidence="1" id="KW-0614">Plasmid</keyword>